<evidence type="ECO:0000313" key="1">
    <source>
        <dbReference type="EMBL" id="JAD57152.1"/>
    </source>
</evidence>
<reference evidence="1" key="2">
    <citation type="journal article" date="2015" name="Data Brief">
        <title>Shoot transcriptome of the giant reed, Arundo donax.</title>
        <authorList>
            <person name="Barrero R.A."/>
            <person name="Guerrero F.D."/>
            <person name="Moolhuijzen P."/>
            <person name="Goolsby J.A."/>
            <person name="Tidwell J."/>
            <person name="Bellgard S.E."/>
            <person name="Bellgard M.I."/>
        </authorList>
    </citation>
    <scope>NUCLEOTIDE SEQUENCE</scope>
    <source>
        <tissue evidence="1">Shoot tissue taken approximately 20 cm above the soil surface</tissue>
    </source>
</reference>
<organism evidence="1">
    <name type="scientific">Arundo donax</name>
    <name type="common">Giant reed</name>
    <name type="synonym">Donax arundinaceus</name>
    <dbReference type="NCBI Taxonomy" id="35708"/>
    <lineage>
        <taxon>Eukaryota</taxon>
        <taxon>Viridiplantae</taxon>
        <taxon>Streptophyta</taxon>
        <taxon>Embryophyta</taxon>
        <taxon>Tracheophyta</taxon>
        <taxon>Spermatophyta</taxon>
        <taxon>Magnoliopsida</taxon>
        <taxon>Liliopsida</taxon>
        <taxon>Poales</taxon>
        <taxon>Poaceae</taxon>
        <taxon>PACMAD clade</taxon>
        <taxon>Arundinoideae</taxon>
        <taxon>Arundineae</taxon>
        <taxon>Arundo</taxon>
    </lineage>
</organism>
<dbReference type="AlphaFoldDB" id="A0A0A9BCZ7"/>
<reference evidence="1" key="1">
    <citation type="submission" date="2014-09" db="EMBL/GenBank/DDBJ databases">
        <authorList>
            <person name="Magalhaes I.L.F."/>
            <person name="Oliveira U."/>
            <person name="Santos F.R."/>
            <person name="Vidigal T.H.D.A."/>
            <person name="Brescovit A.D."/>
            <person name="Santos A.J."/>
        </authorList>
    </citation>
    <scope>NUCLEOTIDE SEQUENCE</scope>
    <source>
        <tissue evidence="1">Shoot tissue taken approximately 20 cm above the soil surface</tissue>
    </source>
</reference>
<sequence length="36" mass="4084">MLGVVVPEHDVPVQVQRTELLQHDSIVWVSLYLPEG</sequence>
<proteinExistence type="predicted"/>
<dbReference type="EMBL" id="GBRH01240743">
    <property type="protein sequence ID" value="JAD57152.1"/>
    <property type="molecule type" value="Transcribed_RNA"/>
</dbReference>
<name>A0A0A9BCZ7_ARUDO</name>
<protein>
    <submittedName>
        <fullName evidence="1">Uncharacterized protein</fullName>
    </submittedName>
</protein>
<accession>A0A0A9BCZ7</accession>